<name>U4LL57_PYROM</name>
<dbReference type="AlphaFoldDB" id="U4LL57"/>
<evidence type="ECO:0000256" key="1">
    <source>
        <dbReference type="SAM" id="MobiDB-lite"/>
    </source>
</evidence>
<feature type="compositionally biased region" description="Basic residues" evidence="1">
    <location>
        <begin position="405"/>
        <end position="418"/>
    </location>
</feature>
<protein>
    <submittedName>
        <fullName evidence="2">Uncharacterized protein</fullName>
    </submittedName>
</protein>
<gene>
    <name evidence="2" type="ORF">PCON_12907</name>
</gene>
<evidence type="ECO:0000313" key="3">
    <source>
        <dbReference type="Proteomes" id="UP000018144"/>
    </source>
</evidence>
<reference evidence="2 3" key="1">
    <citation type="journal article" date="2013" name="PLoS Genet.">
        <title>The genome and development-dependent transcriptomes of Pyronema confluens: a window into fungal evolution.</title>
        <authorList>
            <person name="Traeger S."/>
            <person name="Altegoer F."/>
            <person name="Freitag M."/>
            <person name="Gabaldon T."/>
            <person name="Kempken F."/>
            <person name="Kumar A."/>
            <person name="Marcet-Houben M."/>
            <person name="Poggeler S."/>
            <person name="Stajich J.E."/>
            <person name="Nowrousian M."/>
        </authorList>
    </citation>
    <scope>NUCLEOTIDE SEQUENCE [LARGE SCALE GENOMIC DNA]</scope>
    <source>
        <strain evidence="3">CBS 100304</strain>
        <tissue evidence="2">Vegetative mycelium</tissue>
    </source>
</reference>
<dbReference type="Proteomes" id="UP000018144">
    <property type="component" value="Unassembled WGS sequence"/>
</dbReference>
<accession>U4LL57</accession>
<sequence length="654" mass="69981">MDSKIYYYPDRNTTTPPVAQMSRVPPSLINAALFLPQPAQIESPGLQTPSTPALANHITKDQPFNTPPTPDTGSPAAPCAILVEGEALTPAGTAPSAIKRKRVNNKKPPPGDGVISKPETTRKNKQPKTKPTTASAEESYERNRRNGRKLTAVAAHWVNGELVPIDLQVNDTLSTSANVMEGDASVIVSAASSESVSADEPGSNTISDPISDPVAGLVSGFVSGFVSSQVSDVFSGPAYGLISGLVNDLVPSPAHGFAAGPYHDLISHPADGLTDGPVDATISAPITSDAPAHTPLVHPAEPGVDVSGAPGLTGPDDQDADVKPEPGKTKFPSACATLKFCKLPTDGRYKWEQMPKADSLRAVRRFRLRFWWVGWAQAEDYIWEKFQKQEQDITRRRLDKENKEARKRNVTPPHKRRQQWNSKSAATPIGSVQNESGDVTADTSAAAAGVAPHPFNVTEDMPLFLPSGEAGDAADVILVDDDHDYAFRATIENMGQNRSHSAPTTTVGADTVAFASVPLLGDDRDVNLVTAAILPVGSLDLVTPVTQMEPNTMTQDTYQNFDLASGVFEPFTVYEMPRAEMPVPAVEDVHPHILRNLAMLLPAIRAVGDPEFTALAVMAADGETAAGAQKFQNATEAYQQNLKKFREGLDTLME</sequence>
<feature type="region of interest" description="Disordered" evidence="1">
    <location>
        <begin position="91"/>
        <end position="145"/>
    </location>
</feature>
<dbReference type="EMBL" id="HF935799">
    <property type="protein sequence ID" value="CCX32287.1"/>
    <property type="molecule type" value="Genomic_DNA"/>
</dbReference>
<keyword evidence="3" id="KW-1185">Reference proteome</keyword>
<proteinExistence type="predicted"/>
<feature type="compositionally biased region" description="Low complexity" evidence="1">
    <location>
        <begin position="436"/>
        <end position="445"/>
    </location>
</feature>
<feature type="region of interest" description="Disordered" evidence="1">
    <location>
        <begin position="55"/>
        <end position="77"/>
    </location>
</feature>
<evidence type="ECO:0000313" key="2">
    <source>
        <dbReference type="EMBL" id="CCX32287.1"/>
    </source>
</evidence>
<organism evidence="2 3">
    <name type="scientific">Pyronema omphalodes (strain CBS 100304)</name>
    <name type="common">Pyronema confluens</name>
    <dbReference type="NCBI Taxonomy" id="1076935"/>
    <lineage>
        <taxon>Eukaryota</taxon>
        <taxon>Fungi</taxon>
        <taxon>Dikarya</taxon>
        <taxon>Ascomycota</taxon>
        <taxon>Pezizomycotina</taxon>
        <taxon>Pezizomycetes</taxon>
        <taxon>Pezizales</taxon>
        <taxon>Pyronemataceae</taxon>
        <taxon>Pyronema</taxon>
    </lineage>
</organism>
<feature type="compositionally biased region" description="Polar residues" evidence="1">
    <location>
        <begin position="419"/>
        <end position="435"/>
    </location>
</feature>
<feature type="region of interest" description="Disordered" evidence="1">
    <location>
        <begin position="397"/>
        <end position="445"/>
    </location>
</feature>
<feature type="region of interest" description="Disordered" evidence="1">
    <location>
        <begin position="279"/>
        <end position="328"/>
    </location>
</feature>